<dbReference type="RefSeq" id="WP_211334955.1">
    <property type="nucleotide sequence ID" value="NZ_RBXL01000001.1"/>
</dbReference>
<dbReference type="GO" id="GO:0009055">
    <property type="term" value="F:electron transfer activity"/>
    <property type="evidence" value="ECO:0007669"/>
    <property type="project" value="InterPro"/>
</dbReference>
<gene>
    <name evidence="2" type="ORF">BDD21_0331</name>
</gene>
<organism evidence="2 3">
    <name type="scientific">Thiocapsa rosea</name>
    <dbReference type="NCBI Taxonomy" id="69360"/>
    <lineage>
        <taxon>Bacteria</taxon>
        <taxon>Pseudomonadati</taxon>
        <taxon>Pseudomonadota</taxon>
        <taxon>Gammaproteobacteria</taxon>
        <taxon>Chromatiales</taxon>
        <taxon>Chromatiaceae</taxon>
        <taxon>Thiocapsa</taxon>
    </lineage>
</organism>
<evidence type="ECO:0000256" key="1">
    <source>
        <dbReference type="SAM" id="MobiDB-lite"/>
    </source>
</evidence>
<feature type="region of interest" description="Disordered" evidence="1">
    <location>
        <begin position="108"/>
        <end position="130"/>
    </location>
</feature>
<accession>A0A495V360</accession>
<dbReference type="GO" id="GO:0020037">
    <property type="term" value="F:heme binding"/>
    <property type="evidence" value="ECO:0007669"/>
    <property type="project" value="InterPro"/>
</dbReference>
<evidence type="ECO:0008006" key="4">
    <source>
        <dbReference type="Google" id="ProtNLM"/>
    </source>
</evidence>
<dbReference type="InterPro" id="IPR051395">
    <property type="entry name" value="Cytochrome_c_Peroxidase/MauG"/>
</dbReference>
<evidence type="ECO:0000313" key="3">
    <source>
        <dbReference type="Proteomes" id="UP000274556"/>
    </source>
</evidence>
<dbReference type="PANTHER" id="PTHR30600">
    <property type="entry name" value="CYTOCHROME C PEROXIDASE-RELATED"/>
    <property type="match status" value="1"/>
</dbReference>
<protein>
    <recommendedName>
        <fullName evidence="4">Cytochrome c domain-containing protein</fullName>
    </recommendedName>
</protein>
<dbReference type="Gene3D" id="1.10.760.10">
    <property type="entry name" value="Cytochrome c-like domain"/>
    <property type="match status" value="1"/>
</dbReference>
<proteinExistence type="predicted"/>
<dbReference type="GO" id="GO:0004130">
    <property type="term" value="F:cytochrome-c peroxidase activity"/>
    <property type="evidence" value="ECO:0007669"/>
    <property type="project" value="TreeGrafter"/>
</dbReference>
<dbReference type="InterPro" id="IPR036909">
    <property type="entry name" value="Cyt_c-like_dom_sf"/>
</dbReference>
<dbReference type="PANTHER" id="PTHR30600:SF9">
    <property type="entry name" value="BLR7738 PROTEIN"/>
    <property type="match status" value="1"/>
</dbReference>
<keyword evidence="3" id="KW-1185">Reference proteome</keyword>
<dbReference type="AlphaFoldDB" id="A0A495V360"/>
<reference evidence="2 3" key="1">
    <citation type="submission" date="2018-10" db="EMBL/GenBank/DDBJ databases">
        <title>Genomic Encyclopedia of Archaeal and Bacterial Type Strains, Phase II (KMG-II): from individual species to whole genera.</title>
        <authorList>
            <person name="Goeker M."/>
        </authorList>
    </citation>
    <scope>NUCLEOTIDE SEQUENCE [LARGE SCALE GENOMIC DNA]</scope>
    <source>
        <strain evidence="2 3">DSM 235</strain>
    </source>
</reference>
<evidence type="ECO:0000313" key="2">
    <source>
        <dbReference type="EMBL" id="RKT43023.1"/>
    </source>
</evidence>
<dbReference type="SUPFAM" id="SSF46626">
    <property type="entry name" value="Cytochrome c"/>
    <property type="match status" value="2"/>
</dbReference>
<name>A0A495V360_9GAMM</name>
<dbReference type="Proteomes" id="UP000274556">
    <property type="component" value="Unassembled WGS sequence"/>
</dbReference>
<dbReference type="EMBL" id="RBXL01000001">
    <property type="protein sequence ID" value="RKT43023.1"/>
    <property type="molecule type" value="Genomic_DNA"/>
</dbReference>
<sequence>MKILSRPLVIAIVAVAVIAIFVALRNARPAQDEAKLAGKTTADFPESAVDYFKGMDNGIALDEDQVKGRNTWMIWTGGNEAFWDWLASNSFGTFDLLKAAGSYPCAPGAEAPGPETPGAPAPYAGSETDTSRYPGGNYTNYYSRANRFAYLGLMNEPGFVQATTPDKFGLCLDERTAPPEPFDEQVYGKASGILGLRIYPNPNFDKKAAARWDADKFYNDPDYYSNPKLVRPYRVGMACSFCHVSHHPLHPPADPESPQFENLSATIGAQYFWFGRVFGVNVEKDNVVWHILDSQKPGAVDTSLVPTDYINNPRAMNAIFDVSARLAAAERWHQETSAGGALALPEVQKRGPTFGVPRVLWDGADSVGIDAALTRVYINIGEYHQQWIRHIRPLIGVRPQSPIKVKVAQDNSVYWNATQERSGNLAKYLIAASGPMPLRDAPGGADYISSDPSVMERGKIVFAENCAACHSSKLPDDAPKLNCGERDYLECWKEYSDWTQTDDFKGKMRALVMADDFLEDNYLSTDARIPVTTLETEICSSMASNAIEGHVWADFSSQTYKNLPAAGTVTLKDPITNTEFDWETPAGGRGYQRVPSLVAIWSTAPYLHNNEVGLFNSDPSTEGRMAAFDDGIRKLLWPETRPGIINRTTQVTFLKAATQTLPWYTQPLVDGNPLSSLLRSVVGLGGLVEGSNIVVGPIPAGTPVNLISNLNVDLGDEGVGLWRMLRFLKSAKRAYQEVEREGLDAAQTTARLKELAPDLIALSTCPDFEVDRGHPFGSDLPDADKDALIEFVKTL</sequence>
<comment type="caution">
    <text evidence="2">The sequence shown here is derived from an EMBL/GenBank/DDBJ whole genome shotgun (WGS) entry which is preliminary data.</text>
</comment>